<feature type="domain" description="AMP-dependent synthetase/ligase" evidence="2">
    <location>
        <begin position="38"/>
        <end position="405"/>
    </location>
</feature>
<name>A0A6I4MGB1_9ACTN</name>
<accession>A0A6I4MGB1</accession>
<protein>
    <submittedName>
        <fullName evidence="3">AMP-binding protein</fullName>
    </submittedName>
</protein>
<evidence type="ECO:0000313" key="3">
    <source>
        <dbReference type="EMBL" id="MWA01629.1"/>
    </source>
</evidence>
<dbReference type="GO" id="GO:0031956">
    <property type="term" value="F:medium-chain fatty acid-CoA ligase activity"/>
    <property type="evidence" value="ECO:0007669"/>
    <property type="project" value="TreeGrafter"/>
</dbReference>
<dbReference type="PANTHER" id="PTHR43201:SF8">
    <property type="entry name" value="ACYL-COA SYNTHETASE FAMILY MEMBER 3"/>
    <property type="match status" value="1"/>
</dbReference>
<dbReference type="GO" id="GO:0006631">
    <property type="term" value="P:fatty acid metabolic process"/>
    <property type="evidence" value="ECO:0007669"/>
    <property type="project" value="TreeGrafter"/>
</dbReference>
<dbReference type="SUPFAM" id="SSF56801">
    <property type="entry name" value="Acetyl-CoA synthetase-like"/>
    <property type="match status" value="1"/>
</dbReference>
<dbReference type="InterPro" id="IPR020845">
    <property type="entry name" value="AMP-binding_CS"/>
</dbReference>
<dbReference type="Gene3D" id="3.40.50.12780">
    <property type="entry name" value="N-terminal domain of ligase-like"/>
    <property type="match status" value="1"/>
</dbReference>
<dbReference type="InterPro" id="IPR000873">
    <property type="entry name" value="AMP-dep_synth/lig_dom"/>
</dbReference>
<organism evidence="3 4">
    <name type="scientific">Actinomadura physcomitrii</name>
    <dbReference type="NCBI Taxonomy" id="2650748"/>
    <lineage>
        <taxon>Bacteria</taxon>
        <taxon>Bacillati</taxon>
        <taxon>Actinomycetota</taxon>
        <taxon>Actinomycetes</taxon>
        <taxon>Streptosporangiales</taxon>
        <taxon>Thermomonosporaceae</taxon>
        <taxon>Actinomadura</taxon>
    </lineage>
</organism>
<dbReference type="Proteomes" id="UP000462055">
    <property type="component" value="Unassembled WGS sequence"/>
</dbReference>
<reference evidence="3" key="1">
    <citation type="submission" date="2019-12" db="EMBL/GenBank/DDBJ databases">
        <title>Actinomadura physcomitrii sp. nov., a novel actinomycete isolated from moss [Physcomitrium sphaericum (Ludw) Fuernr].</title>
        <authorList>
            <person name="Zhuang X."/>
        </authorList>
    </citation>
    <scope>NUCLEOTIDE SEQUENCE [LARGE SCALE GENOMIC DNA]</scope>
    <source>
        <strain evidence="3">LD22</strain>
    </source>
</reference>
<gene>
    <name evidence="3" type="ORF">F8568_014835</name>
</gene>
<dbReference type="PROSITE" id="PS00455">
    <property type="entry name" value="AMP_BINDING"/>
    <property type="match status" value="1"/>
</dbReference>
<proteinExistence type="inferred from homology"/>
<evidence type="ECO:0000313" key="4">
    <source>
        <dbReference type="Proteomes" id="UP000462055"/>
    </source>
</evidence>
<dbReference type="AlphaFoldDB" id="A0A6I4MGB1"/>
<comment type="caution">
    <text evidence="3">The sequence shown here is derived from an EMBL/GenBank/DDBJ whole genome shotgun (WGS) entry which is preliminary data.</text>
</comment>
<sequence length="598" mass="63762">MELFAMPRTVAERLTDGSTVLRSALPLGPYAQNMATPFRETARKHPDRLLVADRAGQEWRRIAYGAALRTVDGLAQALLDRGAAGRPVMILSGNGIEHLLLTLACFTVGSPVVPVSTAYSLLDQAHAKLRAMAGLVEPAVVFADDAEAYAGALAVSGGQILAGREEFRKWAATTPTPEVENRCAAVDADTVAKILFTSGSTGLPKGVVNTHRMLCANQQMLRQIWPFVADEPPVMLEWLPWSHTFGGNHNVGLALANGGSLYVDDGRPAPDLVQRTVRNLSEVRPTVYFNVPAGYASLLPHLERDREFAEAFFSRMRFVFFAAAALPQQIWDGITAVAASVGADATMTTSWGCTETAPAATSAYFASGRSDCIGLPLPGVSIKLAPVGPKMEIRVKGPSVTPGYFNDPARTREAFDEDGYYRTGDAVRMVDDADPGKGLVFDGRISEDFKLDTGTWVSAGTLRSELLNASEGLLADAVLTGQDRPYIGALVWLNPARTEALAGSGEPSARSAEIRAALAATLARLNAADAGTSRKVARALVLEEPASLADGEITDKGYINQRAVLDRRADLVRLLHSEPVAEAVILPAAPLDHPGAAR</sequence>
<dbReference type="PANTHER" id="PTHR43201">
    <property type="entry name" value="ACYL-COA SYNTHETASE"/>
    <property type="match status" value="1"/>
</dbReference>
<comment type="similarity">
    <text evidence="1">Belongs to the ATP-dependent AMP-binding enzyme family.</text>
</comment>
<evidence type="ECO:0000256" key="1">
    <source>
        <dbReference type="ARBA" id="ARBA00006432"/>
    </source>
</evidence>
<evidence type="ECO:0000259" key="2">
    <source>
        <dbReference type="Pfam" id="PF00501"/>
    </source>
</evidence>
<keyword evidence="4" id="KW-1185">Reference proteome</keyword>
<dbReference type="Pfam" id="PF00501">
    <property type="entry name" value="AMP-binding"/>
    <property type="match status" value="1"/>
</dbReference>
<dbReference type="EMBL" id="WBMS02000010">
    <property type="protein sequence ID" value="MWA01629.1"/>
    <property type="molecule type" value="Genomic_DNA"/>
</dbReference>
<dbReference type="InterPro" id="IPR042099">
    <property type="entry name" value="ANL_N_sf"/>
</dbReference>